<dbReference type="EMBL" id="OV121136">
    <property type="protein sequence ID" value="CAH0556770.1"/>
    <property type="molecule type" value="Genomic_DNA"/>
</dbReference>
<protein>
    <submittedName>
        <fullName evidence="1">Uncharacterized protein</fullName>
    </submittedName>
</protein>
<evidence type="ECO:0000313" key="1">
    <source>
        <dbReference type="EMBL" id="CAH0556770.1"/>
    </source>
</evidence>
<dbReference type="OrthoDB" id="7701049at2759"/>
<name>A0A9P0B514_BRAAE</name>
<dbReference type="Proteomes" id="UP001154078">
    <property type="component" value="Chromosome 5"/>
</dbReference>
<proteinExistence type="predicted"/>
<feature type="non-terminal residue" evidence="1">
    <location>
        <position position="111"/>
    </location>
</feature>
<reference evidence="1" key="1">
    <citation type="submission" date="2021-12" db="EMBL/GenBank/DDBJ databases">
        <authorList>
            <person name="King R."/>
        </authorList>
    </citation>
    <scope>NUCLEOTIDE SEQUENCE</scope>
</reference>
<sequence>VHNFLNFSDLIQYNAIFNSDSKLLDLVLGNVDCTVSHNNNPFVKEDRYHPALEVDVLLHFEKYYNFPVHNTQNSKQYNFKKANFPLLYEYESLQQIACKMFYDKLYSTFDI</sequence>
<gene>
    <name evidence="1" type="ORF">MELIAE_LOCUS7644</name>
</gene>
<feature type="non-terminal residue" evidence="1">
    <location>
        <position position="1"/>
    </location>
</feature>
<accession>A0A9P0B514</accession>
<dbReference type="AlphaFoldDB" id="A0A9P0B514"/>
<evidence type="ECO:0000313" key="2">
    <source>
        <dbReference type="Proteomes" id="UP001154078"/>
    </source>
</evidence>
<keyword evidence="2" id="KW-1185">Reference proteome</keyword>
<organism evidence="1 2">
    <name type="scientific">Brassicogethes aeneus</name>
    <name type="common">Rape pollen beetle</name>
    <name type="synonym">Meligethes aeneus</name>
    <dbReference type="NCBI Taxonomy" id="1431903"/>
    <lineage>
        <taxon>Eukaryota</taxon>
        <taxon>Metazoa</taxon>
        <taxon>Ecdysozoa</taxon>
        <taxon>Arthropoda</taxon>
        <taxon>Hexapoda</taxon>
        <taxon>Insecta</taxon>
        <taxon>Pterygota</taxon>
        <taxon>Neoptera</taxon>
        <taxon>Endopterygota</taxon>
        <taxon>Coleoptera</taxon>
        <taxon>Polyphaga</taxon>
        <taxon>Cucujiformia</taxon>
        <taxon>Nitidulidae</taxon>
        <taxon>Meligethinae</taxon>
        <taxon>Brassicogethes</taxon>
    </lineage>
</organism>